<dbReference type="AlphaFoldDB" id="A0A3P4B6H3"/>
<dbReference type="OrthoDB" id="8708052at2"/>
<feature type="transmembrane region" description="Helical" evidence="1">
    <location>
        <begin position="54"/>
        <end position="74"/>
    </location>
</feature>
<protein>
    <submittedName>
        <fullName evidence="2">Uncharacterized protein</fullName>
    </submittedName>
</protein>
<sequence>MEHVLGFLGFVLRQLAFVAVFFWPGWLVLNLLTLGHYPSVRKMKRDLDYMEAELIAVLGLLIVVGVVVLATRYWPE</sequence>
<name>A0A3P4B6H3_9BURK</name>
<evidence type="ECO:0000313" key="2">
    <source>
        <dbReference type="EMBL" id="VCU71531.1"/>
    </source>
</evidence>
<proteinExistence type="predicted"/>
<keyword evidence="1" id="KW-0472">Membrane</keyword>
<keyword evidence="1" id="KW-0812">Transmembrane</keyword>
<dbReference type="Proteomes" id="UP000277294">
    <property type="component" value="Unassembled WGS sequence"/>
</dbReference>
<keyword evidence="3" id="KW-1185">Reference proteome</keyword>
<evidence type="ECO:0000313" key="3">
    <source>
        <dbReference type="Proteomes" id="UP000277294"/>
    </source>
</evidence>
<organism evidence="2 3">
    <name type="scientific">Pigmentiphaga humi</name>
    <dbReference type="NCBI Taxonomy" id="2478468"/>
    <lineage>
        <taxon>Bacteria</taxon>
        <taxon>Pseudomonadati</taxon>
        <taxon>Pseudomonadota</taxon>
        <taxon>Betaproteobacteria</taxon>
        <taxon>Burkholderiales</taxon>
        <taxon>Alcaligenaceae</taxon>
        <taxon>Pigmentiphaga</taxon>
    </lineage>
</organism>
<reference evidence="2 3" key="1">
    <citation type="submission" date="2018-10" db="EMBL/GenBank/DDBJ databases">
        <authorList>
            <person name="Criscuolo A."/>
        </authorList>
    </citation>
    <scope>NUCLEOTIDE SEQUENCE [LARGE SCALE GENOMIC DNA]</scope>
    <source>
        <strain evidence="2">DnA1</strain>
    </source>
</reference>
<feature type="transmembrane region" description="Helical" evidence="1">
    <location>
        <begin position="12"/>
        <end position="33"/>
    </location>
</feature>
<gene>
    <name evidence="2" type="ORF">PIGHUM_03616</name>
</gene>
<accession>A0A3P4B6H3</accession>
<evidence type="ECO:0000256" key="1">
    <source>
        <dbReference type="SAM" id="Phobius"/>
    </source>
</evidence>
<keyword evidence="1" id="KW-1133">Transmembrane helix</keyword>
<dbReference type="EMBL" id="UWPJ01000027">
    <property type="protein sequence ID" value="VCU71531.1"/>
    <property type="molecule type" value="Genomic_DNA"/>
</dbReference>
<dbReference type="RefSeq" id="WP_124081128.1">
    <property type="nucleotide sequence ID" value="NZ_UWPJ01000027.1"/>
</dbReference>